<organism evidence="2 3">
    <name type="scientific">Endocarpon pusillum</name>
    <dbReference type="NCBI Taxonomy" id="364733"/>
    <lineage>
        <taxon>Eukaryota</taxon>
        <taxon>Fungi</taxon>
        <taxon>Dikarya</taxon>
        <taxon>Ascomycota</taxon>
        <taxon>Pezizomycotina</taxon>
        <taxon>Eurotiomycetes</taxon>
        <taxon>Chaetothyriomycetidae</taxon>
        <taxon>Verrucariales</taxon>
        <taxon>Verrucariaceae</taxon>
        <taxon>Endocarpon</taxon>
    </lineage>
</organism>
<reference evidence="2" key="1">
    <citation type="submission" date="2020-02" db="EMBL/GenBank/DDBJ databases">
        <authorList>
            <person name="Palmer J.M."/>
        </authorList>
    </citation>
    <scope>NUCLEOTIDE SEQUENCE</scope>
    <source>
        <strain evidence="2">EPUS1.4</strain>
        <tissue evidence="2">Thallus</tissue>
    </source>
</reference>
<evidence type="ECO:0000313" key="2">
    <source>
        <dbReference type="EMBL" id="KAF7513740.1"/>
    </source>
</evidence>
<comment type="caution">
    <text evidence="2">The sequence shown here is derived from an EMBL/GenBank/DDBJ whole genome shotgun (WGS) entry which is preliminary data.</text>
</comment>
<gene>
    <name evidence="2" type="ORF">GJ744_007791</name>
</gene>
<name>A0A8H7AZ05_9EURO</name>
<evidence type="ECO:0000313" key="3">
    <source>
        <dbReference type="Proteomes" id="UP000606974"/>
    </source>
</evidence>
<feature type="compositionally biased region" description="Acidic residues" evidence="1">
    <location>
        <begin position="325"/>
        <end position="338"/>
    </location>
</feature>
<protein>
    <submittedName>
        <fullName evidence="2">Uncharacterized protein</fullName>
    </submittedName>
</protein>
<keyword evidence="3" id="KW-1185">Reference proteome</keyword>
<dbReference type="EMBL" id="JAACFV010000004">
    <property type="protein sequence ID" value="KAF7513740.1"/>
    <property type="molecule type" value="Genomic_DNA"/>
</dbReference>
<dbReference type="AlphaFoldDB" id="A0A8H7AZ05"/>
<feature type="region of interest" description="Disordered" evidence="1">
    <location>
        <begin position="301"/>
        <end position="396"/>
    </location>
</feature>
<accession>A0A8H7AZ05</accession>
<dbReference type="OrthoDB" id="3200163at2759"/>
<dbReference type="Proteomes" id="UP000606974">
    <property type="component" value="Unassembled WGS sequence"/>
</dbReference>
<feature type="compositionally biased region" description="Acidic residues" evidence="1">
    <location>
        <begin position="365"/>
        <end position="379"/>
    </location>
</feature>
<proteinExistence type="predicted"/>
<evidence type="ECO:0000256" key="1">
    <source>
        <dbReference type="SAM" id="MobiDB-lite"/>
    </source>
</evidence>
<sequence length="396" mass="44895">MHRHRSRSTFATACEYNLRDYQLSEPTRDKTSQIDILRLLLRYVELEEESQVGTSFVSSLILQADHLPNSGYDEVLRWAMGECCSELNTENLAWMVVESYTKASWIYPNAFVIELMSTIMTTNVDVAVELKGFSSLHYALAVPFLEIDKLIRIVTSLVESGLNLYHVAYRFIPGGPQSPTTMAMRCSESFFCWRRVLVETGESLDSFVMKELQTSPLATQGWTKDTLLALFQYDFEPYPRSQLQKFIASRCRICAEEIYFIREIPWECKLEMIKEGRISELKRPHSTGPYGFASEVDQMHTYSVGPGDATTRPADARNGRVASPEQDDGPSGSDEDESTVSQTTSADPLCWPWQPLCDWCLEAGLTEEDSEEDEDGDDGDQGREAFNPKMPGSFDF</sequence>